<dbReference type="RefSeq" id="WP_320684906.1">
    <property type="nucleotide sequence ID" value="NZ_JAXBLV010000005.1"/>
</dbReference>
<organism evidence="3 4">
    <name type="scientific">Gemmata algarum</name>
    <dbReference type="NCBI Taxonomy" id="2975278"/>
    <lineage>
        <taxon>Bacteria</taxon>
        <taxon>Pseudomonadati</taxon>
        <taxon>Planctomycetota</taxon>
        <taxon>Planctomycetia</taxon>
        <taxon>Gemmatales</taxon>
        <taxon>Gemmataceae</taxon>
        <taxon>Gemmata</taxon>
    </lineage>
</organism>
<dbReference type="Pfam" id="PF07596">
    <property type="entry name" value="SBP_bac_10"/>
    <property type="match status" value="1"/>
</dbReference>
<dbReference type="PANTHER" id="PTHR30093">
    <property type="entry name" value="GENERAL SECRETION PATHWAY PROTEIN G"/>
    <property type="match status" value="1"/>
</dbReference>
<name>A0ABU5EVR6_9BACT</name>
<dbReference type="InterPro" id="IPR027558">
    <property type="entry name" value="Pre_pil_HX9DG_C"/>
</dbReference>
<keyword evidence="1" id="KW-1133">Transmembrane helix</keyword>
<feature type="domain" description="DUF1559" evidence="2">
    <location>
        <begin position="30"/>
        <end position="309"/>
    </location>
</feature>
<comment type="caution">
    <text evidence="3">The sequence shown here is derived from an EMBL/GenBank/DDBJ whole genome shotgun (WGS) entry which is preliminary data.</text>
</comment>
<reference evidence="4" key="1">
    <citation type="journal article" date="2023" name="Mar. Drugs">
        <title>Gemmata algarum, a Novel Planctomycete Isolated from an Algal Mat, Displays Antimicrobial Activity.</title>
        <authorList>
            <person name="Kumar G."/>
            <person name="Kallscheuer N."/>
            <person name="Kashif M."/>
            <person name="Ahamad S."/>
            <person name="Jagadeeshwari U."/>
            <person name="Pannikurungottu S."/>
            <person name="Haufschild T."/>
            <person name="Kabuu M."/>
            <person name="Sasikala C."/>
            <person name="Jogler C."/>
            <person name="Ramana C."/>
        </authorList>
    </citation>
    <scope>NUCLEOTIDE SEQUENCE [LARGE SCALE GENOMIC DNA]</scope>
    <source>
        <strain evidence="4">JC673</strain>
    </source>
</reference>
<evidence type="ECO:0000313" key="3">
    <source>
        <dbReference type="EMBL" id="MDY3557908.1"/>
    </source>
</evidence>
<keyword evidence="1" id="KW-0812">Transmembrane</keyword>
<accession>A0ABU5EVR6</accession>
<dbReference type="InterPro" id="IPR011453">
    <property type="entry name" value="DUF1559"/>
</dbReference>
<dbReference type="Gene3D" id="3.30.700.10">
    <property type="entry name" value="Glycoprotein, Type 4 Pilin"/>
    <property type="match status" value="1"/>
</dbReference>
<evidence type="ECO:0000259" key="2">
    <source>
        <dbReference type="Pfam" id="PF07596"/>
    </source>
</evidence>
<dbReference type="SUPFAM" id="SSF54523">
    <property type="entry name" value="Pili subunits"/>
    <property type="match status" value="1"/>
</dbReference>
<evidence type="ECO:0000256" key="1">
    <source>
        <dbReference type="SAM" id="Phobius"/>
    </source>
</evidence>
<dbReference type="Proteomes" id="UP001272242">
    <property type="component" value="Unassembled WGS sequence"/>
</dbReference>
<dbReference type="InterPro" id="IPR045584">
    <property type="entry name" value="Pilin-like"/>
</dbReference>
<dbReference type="InterPro" id="IPR012902">
    <property type="entry name" value="N_methyl_site"/>
</dbReference>
<dbReference type="EMBL" id="JAXBLV010000005">
    <property type="protein sequence ID" value="MDY3557908.1"/>
    <property type="molecule type" value="Genomic_DNA"/>
</dbReference>
<keyword evidence="4" id="KW-1185">Reference proteome</keyword>
<protein>
    <submittedName>
        <fullName evidence="3">DUF1559 domain-containing protein</fullName>
    </submittedName>
</protein>
<dbReference type="NCBIfam" id="TIGR02532">
    <property type="entry name" value="IV_pilin_GFxxxE"/>
    <property type="match status" value="1"/>
</dbReference>
<evidence type="ECO:0000313" key="4">
    <source>
        <dbReference type="Proteomes" id="UP001272242"/>
    </source>
</evidence>
<proteinExistence type="predicted"/>
<dbReference type="PANTHER" id="PTHR30093:SF2">
    <property type="entry name" value="TYPE II SECRETION SYSTEM PROTEIN H"/>
    <property type="match status" value="1"/>
</dbReference>
<dbReference type="Pfam" id="PF07963">
    <property type="entry name" value="N_methyl"/>
    <property type="match status" value="1"/>
</dbReference>
<gene>
    <name evidence="3" type="ORF">R5W23_005875</name>
</gene>
<keyword evidence="1" id="KW-0472">Membrane</keyword>
<dbReference type="PROSITE" id="PS00409">
    <property type="entry name" value="PROKAR_NTER_METHYL"/>
    <property type="match status" value="1"/>
</dbReference>
<feature type="transmembrane region" description="Helical" evidence="1">
    <location>
        <begin position="6"/>
        <end position="29"/>
    </location>
</feature>
<dbReference type="NCBIfam" id="TIGR04294">
    <property type="entry name" value="pre_pil_HX9DG"/>
    <property type="match status" value="1"/>
</dbReference>
<sequence>MKRRGFTLIELLVVIAIIAILIGLLLPAVQKVREAAARMKCSNNLKQLGLATHNFHDANNKLPAMLGNSCCWGTWAIVIMPFIEQDNAAKLYQNWGGSDTVNSNYPAPGVAGSFPRYGSAPNTTNVTARRYSVLTCPSDRENAPFSNISNNNYAVCAGNRSTTGTAGAVVPSPAGYTPQAGMFDATVFGMITTSTTSTANTRGTKLTDVSDGLTNTVMIGEVLQGQASDLRGFIWWGDAAGFSTYQQPNTTTPDRIYSSGYCNNLPAQGLPCAVSDSANPTVFYSRSRHTGGANACLGDASVRFVRNSVTQATWMNMGSIADGMVVNID</sequence>